<evidence type="ECO:0000313" key="1">
    <source>
        <dbReference type="EMBL" id="KAJ9121808.1"/>
    </source>
</evidence>
<comment type="caution">
    <text evidence="1">The sequence shown here is derived from an EMBL/GenBank/DDBJ whole genome shotgun (WGS) entry which is preliminary data.</text>
</comment>
<dbReference type="Proteomes" id="UP001243375">
    <property type="component" value="Unassembled WGS sequence"/>
</dbReference>
<protein>
    <submittedName>
        <fullName evidence="1">Uncharacterized protein</fullName>
    </submittedName>
</protein>
<proteinExistence type="predicted"/>
<evidence type="ECO:0000313" key="2">
    <source>
        <dbReference type="Proteomes" id="UP001243375"/>
    </source>
</evidence>
<gene>
    <name evidence="1" type="ORF">QFC22_002431</name>
</gene>
<accession>A0ACC2XCN3</accession>
<reference evidence="1" key="1">
    <citation type="submission" date="2023-04" db="EMBL/GenBank/DDBJ databases">
        <title>Draft Genome sequencing of Naganishia species isolated from polar environments using Oxford Nanopore Technology.</title>
        <authorList>
            <person name="Leo P."/>
            <person name="Venkateswaran K."/>
        </authorList>
    </citation>
    <scope>NUCLEOTIDE SEQUENCE</scope>
    <source>
        <strain evidence="1">MNA-CCFEE 5425</strain>
    </source>
</reference>
<name>A0ACC2XCN3_9TREE</name>
<sequence length="123" mass="12618">MPVDSFIPFWGWDEPAQPATSGKSKSSKSSKEKRSSKNKSSGSAGTAQVLIEEASAALTGASTPISGGETGPTKSNDTQGLGDEPSTGAKPSAVAASRGPEMEVGGDANMRKRQLAYVEDVDE</sequence>
<organism evidence="1 2">
    <name type="scientific">Naganishia vaughanmartiniae</name>
    <dbReference type="NCBI Taxonomy" id="1424756"/>
    <lineage>
        <taxon>Eukaryota</taxon>
        <taxon>Fungi</taxon>
        <taxon>Dikarya</taxon>
        <taxon>Basidiomycota</taxon>
        <taxon>Agaricomycotina</taxon>
        <taxon>Tremellomycetes</taxon>
        <taxon>Filobasidiales</taxon>
        <taxon>Filobasidiaceae</taxon>
        <taxon>Naganishia</taxon>
    </lineage>
</organism>
<keyword evidence="2" id="KW-1185">Reference proteome</keyword>
<dbReference type="EMBL" id="JASBWU010000005">
    <property type="protein sequence ID" value="KAJ9121808.1"/>
    <property type="molecule type" value="Genomic_DNA"/>
</dbReference>